<protein>
    <submittedName>
        <fullName evidence="2">Uncharacterized protein</fullName>
    </submittedName>
</protein>
<feature type="transmembrane region" description="Helical" evidence="1">
    <location>
        <begin position="51"/>
        <end position="69"/>
    </location>
</feature>
<gene>
    <name evidence="2" type="ORF">ZIOFF_062771</name>
</gene>
<dbReference type="EMBL" id="JACMSC010000017">
    <property type="protein sequence ID" value="KAG6479308.1"/>
    <property type="molecule type" value="Genomic_DNA"/>
</dbReference>
<sequence>MNNFLTSLRSLIAALRKEKDAMDGFLIRFTFSLLFSFSIAARALMRRSVDFSVIFVGIPAMVIHMLAGYRFCFVHDSASVVFLDLNQGYEVRIGEEEGNRGGLQGGRAEELVSKLMMLLSRCQKCRCACCLWPAISKYISNTRKSYASARSDNYRGRS</sequence>
<accession>A0A8J5KJJ5</accession>
<feature type="transmembrane region" description="Helical" evidence="1">
    <location>
        <begin position="25"/>
        <end position="45"/>
    </location>
</feature>
<proteinExistence type="predicted"/>
<comment type="caution">
    <text evidence="2">The sequence shown here is derived from an EMBL/GenBank/DDBJ whole genome shotgun (WGS) entry which is preliminary data.</text>
</comment>
<name>A0A8J5KJJ5_ZINOF</name>
<dbReference type="AlphaFoldDB" id="A0A8J5KJJ5"/>
<keyword evidence="1" id="KW-1133">Transmembrane helix</keyword>
<evidence type="ECO:0000256" key="1">
    <source>
        <dbReference type="SAM" id="Phobius"/>
    </source>
</evidence>
<organism evidence="2 3">
    <name type="scientific">Zingiber officinale</name>
    <name type="common">Ginger</name>
    <name type="synonym">Amomum zingiber</name>
    <dbReference type="NCBI Taxonomy" id="94328"/>
    <lineage>
        <taxon>Eukaryota</taxon>
        <taxon>Viridiplantae</taxon>
        <taxon>Streptophyta</taxon>
        <taxon>Embryophyta</taxon>
        <taxon>Tracheophyta</taxon>
        <taxon>Spermatophyta</taxon>
        <taxon>Magnoliopsida</taxon>
        <taxon>Liliopsida</taxon>
        <taxon>Zingiberales</taxon>
        <taxon>Zingiberaceae</taxon>
        <taxon>Zingiber</taxon>
    </lineage>
</organism>
<keyword evidence="1" id="KW-0812">Transmembrane</keyword>
<keyword evidence="1" id="KW-0472">Membrane</keyword>
<evidence type="ECO:0000313" key="2">
    <source>
        <dbReference type="EMBL" id="KAG6479308.1"/>
    </source>
</evidence>
<keyword evidence="3" id="KW-1185">Reference proteome</keyword>
<dbReference type="Proteomes" id="UP000734854">
    <property type="component" value="Unassembled WGS sequence"/>
</dbReference>
<evidence type="ECO:0000313" key="3">
    <source>
        <dbReference type="Proteomes" id="UP000734854"/>
    </source>
</evidence>
<reference evidence="2 3" key="1">
    <citation type="submission" date="2020-08" db="EMBL/GenBank/DDBJ databases">
        <title>Plant Genome Project.</title>
        <authorList>
            <person name="Zhang R.-G."/>
        </authorList>
    </citation>
    <scope>NUCLEOTIDE SEQUENCE [LARGE SCALE GENOMIC DNA]</scope>
    <source>
        <tissue evidence="2">Rhizome</tissue>
    </source>
</reference>